<accession>A0ABQ4PXJ9</accession>
<evidence type="ECO:0000313" key="3">
    <source>
        <dbReference type="EMBL" id="GIU67815.1"/>
    </source>
</evidence>
<organism evidence="3 4">
    <name type="scientific">Candidatus Phycosocius spiralis</name>
    <dbReference type="NCBI Taxonomy" id="2815099"/>
    <lineage>
        <taxon>Bacteria</taxon>
        <taxon>Pseudomonadati</taxon>
        <taxon>Pseudomonadota</taxon>
        <taxon>Alphaproteobacteria</taxon>
        <taxon>Caulobacterales</taxon>
        <taxon>Caulobacterales incertae sedis</taxon>
        <taxon>Candidatus Phycosocius</taxon>
    </lineage>
</organism>
<keyword evidence="1" id="KW-0472">Membrane</keyword>
<keyword evidence="1" id="KW-0812">Transmembrane</keyword>
<feature type="transmembrane region" description="Helical" evidence="1">
    <location>
        <begin position="230"/>
        <end position="253"/>
    </location>
</feature>
<name>A0ABQ4PXJ9_9PROT</name>
<reference evidence="3" key="2">
    <citation type="journal article" date="2023" name="ISME Commun">
        <title>Characterization of a bloom-associated alphaproteobacterial lineage, 'Candidatus Phycosocius': insights into freshwater algal-bacterial interactions.</title>
        <authorList>
            <person name="Tanabe Y."/>
            <person name="Yamaguchi H."/>
            <person name="Yoshida M."/>
            <person name="Kai A."/>
            <person name="Okazaki Y."/>
        </authorList>
    </citation>
    <scope>NUCLEOTIDE SEQUENCE</scope>
    <source>
        <strain evidence="3">BOTRYCO-1</strain>
    </source>
</reference>
<keyword evidence="1" id="KW-1133">Transmembrane helix</keyword>
<protein>
    <recommendedName>
        <fullName evidence="5">Transmembrane protein</fullName>
    </recommendedName>
</protein>
<keyword evidence="2" id="KW-0732">Signal</keyword>
<feature type="signal peptide" evidence="2">
    <location>
        <begin position="1"/>
        <end position="26"/>
    </location>
</feature>
<reference evidence="3" key="1">
    <citation type="submission" date="2021-05" db="EMBL/GenBank/DDBJ databases">
        <authorList>
            <person name="Tanabe Y."/>
        </authorList>
    </citation>
    <scope>NUCLEOTIDE SEQUENCE</scope>
    <source>
        <strain evidence="3">BOTRYCO-1</strain>
    </source>
</reference>
<keyword evidence="4" id="KW-1185">Reference proteome</keyword>
<dbReference type="Proteomes" id="UP001161064">
    <property type="component" value="Unassembled WGS sequence"/>
</dbReference>
<evidence type="ECO:0000313" key="4">
    <source>
        <dbReference type="Proteomes" id="UP001161064"/>
    </source>
</evidence>
<proteinExistence type="predicted"/>
<gene>
    <name evidence="3" type="ORF">PsB1_1969</name>
</gene>
<evidence type="ECO:0008006" key="5">
    <source>
        <dbReference type="Google" id="ProtNLM"/>
    </source>
</evidence>
<dbReference type="Pfam" id="PF09608">
    <property type="entry name" value="Alph_Pro_TM"/>
    <property type="match status" value="1"/>
</dbReference>
<dbReference type="RefSeq" id="WP_284360966.1">
    <property type="nucleotide sequence ID" value="NZ_BPFZ01000014.1"/>
</dbReference>
<sequence>MSRYFFVWGLVLMLLALPLSVTPARAQRTQVAAALVDNAVLVTSSFTGAKVTIFGSVRAGAIGQTDIVVAVRGPDRPAWIGKRKRSAGLWIGEDRIYFAAAPTFFGIASARPLEEIAPSDTLSLYGLRPKGQLDIAKISINSPLRDSLVDAFVAQRQREKLYLDDANGVQLLKGGLFRADIMMPDRTPPGLYTAKVMVFRNGRPAQSTLTSLVVTKVGAERALFEFARDYAMINGLVGVCMALLAGIVAANVFRRFVPN</sequence>
<evidence type="ECO:0000256" key="2">
    <source>
        <dbReference type="SAM" id="SignalP"/>
    </source>
</evidence>
<dbReference type="InterPro" id="IPR019088">
    <property type="entry name" value="CHP02186-rel_TM"/>
</dbReference>
<comment type="caution">
    <text evidence="3">The sequence shown here is derived from an EMBL/GenBank/DDBJ whole genome shotgun (WGS) entry which is preliminary data.</text>
</comment>
<evidence type="ECO:0000256" key="1">
    <source>
        <dbReference type="SAM" id="Phobius"/>
    </source>
</evidence>
<feature type="chain" id="PRO_5046931240" description="Transmembrane protein" evidence="2">
    <location>
        <begin position="27"/>
        <end position="259"/>
    </location>
</feature>
<dbReference type="EMBL" id="BPFZ01000014">
    <property type="protein sequence ID" value="GIU67815.1"/>
    <property type="molecule type" value="Genomic_DNA"/>
</dbReference>